<dbReference type="InterPro" id="IPR017871">
    <property type="entry name" value="ABC_transporter-like_CS"/>
</dbReference>
<name>A0ABX4H4F1_9BACT</name>
<feature type="domain" description="ABC transporter" evidence="4">
    <location>
        <begin position="31"/>
        <end position="469"/>
    </location>
</feature>
<dbReference type="InterPro" id="IPR008995">
    <property type="entry name" value="Mo/tungstate-bd_C_term_dom"/>
</dbReference>
<proteinExistence type="predicted"/>
<keyword evidence="2" id="KW-0547">Nucleotide-binding</keyword>
<dbReference type="PANTHER" id="PTHR43875">
    <property type="entry name" value="MALTODEXTRIN IMPORT ATP-BINDING PROTEIN MSMX"/>
    <property type="match status" value="1"/>
</dbReference>
<dbReference type="InterPro" id="IPR027417">
    <property type="entry name" value="P-loop_NTPase"/>
</dbReference>
<evidence type="ECO:0000256" key="2">
    <source>
        <dbReference type="ARBA" id="ARBA00022741"/>
    </source>
</evidence>
<dbReference type="InterPro" id="IPR047641">
    <property type="entry name" value="ABC_transpr_MalK/UgpC-like"/>
</dbReference>
<evidence type="ECO:0000259" key="4">
    <source>
        <dbReference type="PROSITE" id="PS50893"/>
    </source>
</evidence>
<comment type="caution">
    <text evidence="5">The sequence shown here is derived from an EMBL/GenBank/DDBJ whole genome shotgun (WGS) entry which is preliminary data.</text>
</comment>
<evidence type="ECO:0000256" key="1">
    <source>
        <dbReference type="ARBA" id="ARBA00022448"/>
    </source>
</evidence>
<dbReference type="Proteomes" id="UP000217033">
    <property type="component" value="Unassembled WGS sequence"/>
</dbReference>
<dbReference type="SUPFAM" id="SSF50331">
    <property type="entry name" value="MOP-like"/>
    <property type="match status" value="1"/>
</dbReference>
<dbReference type="InterPro" id="IPR013611">
    <property type="entry name" value="Transp-assoc_OB_typ2"/>
</dbReference>
<dbReference type="Gene3D" id="2.40.50.100">
    <property type="match status" value="1"/>
</dbReference>
<dbReference type="RefSeq" id="WP_084232790.1">
    <property type="nucleotide sequence ID" value="NZ_FWXE01000015.1"/>
</dbReference>
<dbReference type="PROSITE" id="PS00211">
    <property type="entry name" value="ABC_TRANSPORTER_1"/>
    <property type="match status" value="1"/>
</dbReference>
<sequence length="591" mass="67281">MPKNHTDEKLENVAAIDETIAFSHKTSRPRIKVENLVIDFGETLAVDDVSFEVKDGELVTLLGPSGSGKTTAMNAIAGLITPTAGKISFNGVDVTKWTPQKRKLGFVFQNYALYPHLSVYTNIAYPLKNDKEWQTKVLNKRLIAQNAVNAIIFKANGANNNELIKYNDLLQAKIHEPYKLQRKIEQKLADMNTEYELASAEVRKTNSAFEFKKSWLQKATIAKLDEIKPMAKTNKAKYQEGVKKIQVTFNEKMKSIKAEFKAEITKKKEVAKKIKAAIKTSKEAAEHKNLKSQKSGLARKLNSEYRNFEKELITKYGKVLKVSNKTLEKQIAELSVDIIPLKKIIHNAVMEVSERVDIVKNLGKKPTKLSGGQQQRVAIARAIVKKPKIILMDEPLSNLDAKLRVSTRQWIREIQTSLGITTVFVTHDQEEAMSISDTIICMSTAKVQQIGSPLDLYNKPANLFVARFLGVPEMNIFRAKIDEQNNLWVADHKVETLPQSLQYKYPEIYFGVRAEDLRESDQPVFIGRIKHVEYLGKEIKAVLTLKGDESKEFFAHLRNKTHYSVDEEIGFEIRHRKFHLFDVKTEKRVDL</sequence>
<evidence type="ECO:0000256" key="3">
    <source>
        <dbReference type="ARBA" id="ARBA00022840"/>
    </source>
</evidence>
<protein>
    <submittedName>
        <fullName evidence="5">ABC transporter ATP-binding protein</fullName>
    </submittedName>
</protein>
<reference evidence="5" key="1">
    <citation type="submission" date="2017-08" db="EMBL/GenBank/DDBJ databases">
        <authorList>
            <person name="Alvarez-Ponce D."/>
            <person name="Weitzman C.L."/>
            <person name="Tillett R.L."/>
            <person name="Sandmeier F.C."/>
            <person name="Tracy C.R."/>
        </authorList>
    </citation>
    <scope>NUCLEOTIDE SEQUENCE [LARGE SCALE GENOMIC DNA]</scope>
    <source>
        <strain evidence="5">PS6</strain>
    </source>
</reference>
<dbReference type="EMBL" id="NQMN01000002">
    <property type="protein sequence ID" value="PAF54774.1"/>
    <property type="molecule type" value="Genomic_DNA"/>
</dbReference>
<keyword evidence="3 5" id="KW-0067">ATP-binding</keyword>
<evidence type="ECO:0000313" key="6">
    <source>
        <dbReference type="Proteomes" id="UP000217033"/>
    </source>
</evidence>
<keyword evidence="1" id="KW-0813">Transport</keyword>
<dbReference type="Pfam" id="PF08402">
    <property type="entry name" value="TOBE_2"/>
    <property type="match status" value="1"/>
</dbReference>
<gene>
    <name evidence="5" type="ORF">CJF60_03490</name>
</gene>
<dbReference type="GO" id="GO:0005524">
    <property type="term" value="F:ATP binding"/>
    <property type="evidence" value="ECO:0007669"/>
    <property type="project" value="UniProtKB-KW"/>
</dbReference>
<dbReference type="PANTHER" id="PTHR43875:SF1">
    <property type="entry name" value="OSMOPROTECTIVE COMPOUNDS UPTAKE ATP-BINDING PROTEIN GGTA"/>
    <property type="match status" value="1"/>
</dbReference>
<dbReference type="Gene3D" id="3.40.50.300">
    <property type="entry name" value="P-loop containing nucleotide triphosphate hydrolases"/>
    <property type="match status" value="2"/>
</dbReference>
<dbReference type="SUPFAM" id="SSF52540">
    <property type="entry name" value="P-loop containing nucleoside triphosphate hydrolases"/>
    <property type="match status" value="1"/>
</dbReference>
<organism evidence="5 6">
    <name type="scientific">Mycoplasmopsis agassizii</name>
    <dbReference type="NCBI Taxonomy" id="33922"/>
    <lineage>
        <taxon>Bacteria</taxon>
        <taxon>Bacillati</taxon>
        <taxon>Mycoplasmatota</taxon>
        <taxon>Mycoplasmoidales</taxon>
        <taxon>Metamycoplasmataceae</taxon>
        <taxon>Mycoplasmopsis</taxon>
    </lineage>
</organism>
<dbReference type="InterPro" id="IPR003593">
    <property type="entry name" value="AAA+_ATPase"/>
</dbReference>
<dbReference type="Pfam" id="PF00005">
    <property type="entry name" value="ABC_tran"/>
    <property type="match status" value="2"/>
</dbReference>
<dbReference type="InterPro" id="IPR003439">
    <property type="entry name" value="ABC_transporter-like_ATP-bd"/>
</dbReference>
<accession>A0ABX4H4F1</accession>
<keyword evidence="6" id="KW-1185">Reference proteome</keyword>
<dbReference type="SMART" id="SM00382">
    <property type="entry name" value="AAA"/>
    <property type="match status" value="1"/>
</dbReference>
<evidence type="ECO:0000313" key="5">
    <source>
        <dbReference type="EMBL" id="PAF54774.1"/>
    </source>
</evidence>
<dbReference type="PROSITE" id="PS50893">
    <property type="entry name" value="ABC_TRANSPORTER_2"/>
    <property type="match status" value="1"/>
</dbReference>